<dbReference type="EMBL" id="AP012342">
    <property type="protein sequence ID" value="BAM06954.1"/>
    <property type="molecule type" value="Genomic_DNA"/>
</dbReference>
<dbReference type="PANTHER" id="PTHR36842:SF1">
    <property type="entry name" value="PROTEIN TOLB"/>
    <property type="match status" value="1"/>
</dbReference>
<reference evidence="4 5" key="1">
    <citation type="journal article" date="2012" name="J. Bacteriol.">
        <title>Complete Genome Sequence of Leptospirillum ferrooxidans Strain C2-3, Isolated from a Fresh Volcanic Ash Deposit on the Island of Miyake, Japan.</title>
        <authorList>
            <person name="Fujimura R."/>
            <person name="Sato Y."/>
            <person name="Nishizawa T."/>
            <person name="Oshima K."/>
            <person name="Kim S.-W."/>
            <person name="Hattori M."/>
            <person name="Kamijo T."/>
            <person name="Ohta H."/>
        </authorList>
    </citation>
    <scope>NUCLEOTIDE SEQUENCE [LARGE SCALE GENOMIC DNA]</scope>
    <source>
        <strain evidence="4 5">C2-3</strain>
    </source>
</reference>
<comment type="similarity">
    <text evidence="1">Belongs to the TolB family.</text>
</comment>
<feature type="transmembrane region" description="Helical" evidence="3">
    <location>
        <begin position="12"/>
        <end position="32"/>
    </location>
</feature>
<gene>
    <name evidence="4" type="ordered locus">LFE_1270</name>
</gene>
<dbReference type="HOGENOM" id="CLU_047123_0_0_0"/>
<keyword evidence="3" id="KW-0812">Transmembrane</keyword>
<evidence type="ECO:0000313" key="4">
    <source>
        <dbReference type="EMBL" id="BAM06954.1"/>
    </source>
</evidence>
<accession>I0INV5</accession>
<dbReference type="PATRIC" id="fig|1162668.3.peg.1479"/>
<dbReference type="AlphaFoldDB" id="I0INV5"/>
<feature type="region of interest" description="Disordered" evidence="2">
    <location>
        <begin position="387"/>
        <end position="407"/>
    </location>
</feature>
<name>I0INV5_LEPFC</name>
<evidence type="ECO:0000256" key="2">
    <source>
        <dbReference type="SAM" id="MobiDB-lite"/>
    </source>
</evidence>
<dbReference type="Gene3D" id="3.40.50.10070">
    <property type="entry name" value="TolB, N-terminal domain"/>
    <property type="match status" value="1"/>
</dbReference>
<dbReference type="RefSeq" id="WP_014449443.1">
    <property type="nucleotide sequence ID" value="NC_017094.1"/>
</dbReference>
<evidence type="ECO:0000256" key="1">
    <source>
        <dbReference type="ARBA" id="ARBA00009820"/>
    </source>
</evidence>
<keyword evidence="3" id="KW-0472">Membrane</keyword>
<dbReference type="KEGG" id="lfc:LFE_1270"/>
<sequence>MENNNTSFFHQPIRVVSPLSLVLILFTTLFFMSHGEKANAIDLSVISNQTGLMFKLAYIPLTQGAVASSKATKEAQDLIFRDLVESGYFDVSIPSNEAVSKLQAISLTGEGTSMLASGGYEGVAAARVTEDGTGTHVLGVVRDPVSGKVLLSREYTTSGAARHAIHRFVDDVIFQFTGLKGIAMAKIAFIGKNPRRGYDLYAMDFDGEGLHRLTFDHVLAYSPAWSLKTHQIAYVSYLHMDPQILVYDLRTGRRTALARFPGLNITPDFSRDGIHLAVALSKGNRSQRTEIYVTTLKDKTFNRLTFSRSNNLSPSWSPSGNQIAFVSDRDGHPQIFVMDSDGTNVHRITYNGFYNVSPAWGPSGDLVAFVCMNDRHRPKICLTTPDGSRSIQITHGRGQDDSPDWSPDGRSIIYSHQVRGKSVIMKMFLDGSHTHRIGTFPRDVITPMWAIP</sequence>
<protein>
    <submittedName>
        <fullName evidence="4">Putative TolB protein</fullName>
    </submittedName>
</protein>
<dbReference type="eggNOG" id="COG0823">
    <property type="taxonomic scope" value="Bacteria"/>
</dbReference>
<dbReference type="SUPFAM" id="SSF52964">
    <property type="entry name" value="TolB, N-terminal domain"/>
    <property type="match status" value="1"/>
</dbReference>
<dbReference type="STRING" id="1162668.LFE_1270"/>
<proteinExistence type="inferred from homology"/>
<dbReference type="Gene3D" id="2.120.10.30">
    <property type="entry name" value="TolB, C-terminal domain"/>
    <property type="match status" value="1"/>
</dbReference>
<keyword evidence="3" id="KW-1133">Transmembrane helix</keyword>
<evidence type="ECO:0000256" key="3">
    <source>
        <dbReference type="SAM" id="Phobius"/>
    </source>
</evidence>
<dbReference type="Proteomes" id="UP000007382">
    <property type="component" value="Chromosome"/>
</dbReference>
<dbReference type="InterPro" id="IPR011659">
    <property type="entry name" value="WD40"/>
</dbReference>
<evidence type="ECO:0000313" key="5">
    <source>
        <dbReference type="Proteomes" id="UP000007382"/>
    </source>
</evidence>
<dbReference type="InterPro" id="IPR011042">
    <property type="entry name" value="6-blade_b-propeller_TolB-like"/>
</dbReference>
<dbReference type="PANTHER" id="PTHR36842">
    <property type="entry name" value="PROTEIN TOLB HOMOLOG"/>
    <property type="match status" value="1"/>
</dbReference>
<reference evidence="5" key="2">
    <citation type="submission" date="2012-03" db="EMBL/GenBank/DDBJ databases">
        <title>The complete genome sequence of the pioneer microbe on fresh volcanic deposit, Leptospirillum ferrooxidans strain C2-3.</title>
        <authorList>
            <person name="Fujimura R."/>
            <person name="Sato Y."/>
            <person name="Nishizawa T."/>
            <person name="Nanba K."/>
            <person name="Oshima K."/>
            <person name="Hattori M."/>
            <person name="Kamijo T."/>
            <person name="Ohta H."/>
        </authorList>
    </citation>
    <scope>NUCLEOTIDE SEQUENCE [LARGE SCALE GENOMIC DNA]</scope>
    <source>
        <strain evidence="5">C2-3</strain>
    </source>
</reference>
<organism evidence="4 5">
    <name type="scientific">Leptospirillum ferrooxidans (strain C2-3)</name>
    <dbReference type="NCBI Taxonomy" id="1162668"/>
    <lineage>
        <taxon>Bacteria</taxon>
        <taxon>Pseudomonadati</taxon>
        <taxon>Nitrospirota</taxon>
        <taxon>Nitrospiria</taxon>
        <taxon>Nitrospirales</taxon>
        <taxon>Nitrospiraceae</taxon>
        <taxon>Leptospirillum</taxon>
    </lineage>
</organism>
<keyword evidence="5" id="KW-1185">Reference proteome</keyword>
<dbReference type="SUPFAM" id="SSF69304">
    <property type="entry name" value="Tricorn protease N-terminal domain"/>
    <property type="match status" value="1"/>
</dbReference>
<dbReference type="Pfam" id="PF07676">
    <property type="entry name" value="PD40"/>
    <property type="match status" value="2"/>
</dbReference>